<accession>A0A109FQ76</accession>
<name>A0A109FQ76_9PSED</name>
<gene>
    <name evidence="1" type="ORF">AWV77_01495</name>
</gene>
<dbReference type="Proteomes" id="UP000067111">
    <property type="component" value="Unassembled WGS sequence"/>
</dbReference>
<reference evidence="2" key="1">
    <citation type="submission" date="2016-01" db="EMBL/GenBank/DDBJ databases">
        <authorList>
            <person name="Gamez R.M."/>
            <person name="Rodriguez F."/>
            <person name="Bernal J.F."/>
            <person name="Agarwala R."/>
            <person name="Landsman D."/>
            <person name="Marino-Ramirez L."/>
        </authorList>
    </citation>
    <scope>NUCLEOTIDE SEQUENCE [LARGE SCALE GENOMIC DNA]</scope>
    <source>
        <strain evidence="2">Ps006</strain>
    </source>
</reference>
<dbReference type="OrthoDB" id="6887138at2"/>
<comment type="caution">
    <text evidence="1">The sequence shown here is derived from an EMBL/GenBank/DDBJ whole genome shotgun (WGS) entry which is preliminary data.</text>
</comment>
<evidence type="ECO:0000313" key="1">
    <source>
        <dbReference type="EMBL" id="KWU52562.1"/>
    </source>
</evidence>
<protein>
    <submittedName>
        <fullName evidence="1">Uncharacterized protein</fullName>
    </submittedName>
</protein>
<proteinExistence type="predicted"/>
<dbReference type="AlphaFoldDB" id="A0A109FQ76"/>
<evidence type="ECO:0000313" key="2">
    <source>
        <dbReference type="Proteomes" id="UP000067111"/>
    </source>
</evidence>
<sequence length="122" mass="13125">MDITIQRKKGMFDSAYGEAVPLAILFDGAVVGRLETGETLSLDLPDACGTLQVGMLDPRNSPYIGSTSGELISTSNVQRVSPGQAVQSFSVKTRKWVFFDLLGLAGSAPFSRWVLALETDQL</sequence>
<organism evidence="1 2">
    <name type="scientific">Pseudomonas palleroniana</name>
    <dbReference type="NCBI Taxonomy" id="191390"/>
    <lineage>
        <taxon>Bacteria</taxon>
        <taxon>Pseudomonadati</taxon>
        <taxon>Pseudomonadota</taxon>
        <taxon>Gammaproteobacteria</taxon>
        <taxon>Pseudomonadales</taxon>
        <taxon>Pseudomonadaceae</taxon>
        <taxon>Pseudomonas</taxon>
    </lineage>
</organism>
<dbReference type="RefSeq" id="WP_060752507.1">
    <property type="nucleotide sequence ID" value="NZ_LRMR01000003.1"/>
</dbReference>
<dbReference type="EMBL" id="LRMR01000003">
    <property type="protein sequence ID" value="KWU52562.1"/>
    <property type="molecule type" value="Genomic_DNA"/>
</dbReference>